<dbReference type="InterPro" id="IPR056908">
    <property type="entry name" value="Gp80-like"/>
</dbReference>
<dbReference type="EMBL" id="LAZR01069865">
    <property type="protein sequence ID" value="KKK46870.1"/>
    <property type="molecule type" value="Genomic_DNA"/>
</dbReference>
<evidence type="ECO:0000313" key="1">
    <source>
        <dbReference type="EMBL" id="KKK46870.1"/>
    </source>
</evidence>
<organism evidence="1">
    <name type="scientific">marine sediment metagenome</name>
    <dbReference type="NCBI Taxonomy" id="412755"/>
    <lineage>
        <taxon>unclassified sequences</taxon>
        <taxon>metagenomes</taxon>
        <taxon>ecological metagenomes</taxon>
    </lineage>
</organism>
<accession>A0A0F8WFG2</accession>
<name>A0A0F8WFG2_9ZZZZ</name>
<reference evidence="1" key="1">
    <citation type="journal article" date="2015" name="Nature">
        <title>Complex archaea that bridge the gap between prokaryotes and eukaryotes.</title>
        <authorList>
            <person name="Spang A."/>
            <person name="Saw J.H."/>
            <person name="Jorgensen S.L."/>
            <person name="Zaremba-Niedzwiedzka K."/>
            <person name="Martijn J."/>
            <person name="Lind A.E."/>
            <person name="van Eijk R."/>
            <person name="Schleper C."/>
            <person name="Guy L."/>
            <person name="Ettema T.J."/>
        </authorList>
    </citation>
    <scope>NUCLEOTIDE SEQUENCE</scope>
</reference>
<sequence length="120" mass="12302">MTVPCNTGFTEAAKFLVGEAADVFKYVGVGTGTGQGASNTKLATELTDSGLKRVQADTVQTTKTTIDNDTVELIETFTASATKTVTEAGAFNNVTADAGDMLMVGDLSPSAPMVSGDTLK</sequence>
<comment type="caution">
    <text evidence="1">The sequence shown here is derived from an EMBL/GenBank/DDBJ whole genome shotgun (WGS) entry which is preliminary data.</text>
</comment>
<gene>
    <name evidence="1" type="ORF">LCGC14_3160910</name>
</gene>
<dbReference type="Pfam" id="PF23140">
    <property type="entry name" value="Gp80"/>
    <property type="match status" value="1"/>
</dbReference>
<protein>
    <submittedName>
        <fullName evidence="1">Uncharacterized protein</fullName>
    </submittedName>
</protein>
<proteinExistence type="predicted"/>
<feature type="non-terminal residue" evidence="1">
    <location>
        <position position="120"/>
    </location>
</feature>
<dbReference type="AlphaFoldDB" id="A0A0F8WFG2"/>